<feature type="compositionally biased region" description="Polar residues" evidence="1">
    <location>
        <begin position="40"/>
        <end position="57"/>
    </location>
</feature>
<evidence type="ECO:0000313" key="2">
    <source>
        <dbReference type="EMBL" id="KAF2434186.1"/>
    </source>
</evidence>
<gene>
    <name evidence="2" type="ORF">EJ08DRAFT_495297</name>
</gene>
<accession>A0A9P4NZZ4</accession>
<dbReference type="Proteomes" id="UP000800235">
    <property type="component" value="Unassembled WGS sequence"/>
</dbReference>
<dbReference type="EMBL" id="MU007017">
    <property type="protein sequence ID" value="KAF2434186.1"/>
    <property type="molecule type" value="Genomic_DNA"/>
</dbReference>
<protein>
    <submittedName>
        <fullName evidence="2">Uncharacterized protein</fullName>
    </submittedName>
</protein>
<evidence type="ECO:0000313" key="3">
    <source>
        <dbReference type="Proteomes" id="UP000800235"/>
    </source>
</evidence>
<keyword evidence="3" id="KW-1185">Reference proteome</keyword>
<dbReference type="AlphaFoldDB" id="A0A9P4NZZ4"/>
<proteinExistence type="predicted"/>
<evidence type="ECO:0000256" key="1">
    <source>
        <dbReference type="SAM" id="MobiDB-lite"/>
    </source>
</evidence>
<comment type="caution">
    <text evidence="2">The sequence shown here is derived from an EMBL/GenBank/DDBJ whole genome shotgun (WGS) entry which is preliminary data.</text>
</comment>
<reference evidence="2" key="1">
    <citation type="journal article" date="2020" name="Stud. Mycol.">
        <title>101 Dothideomycetes genomes: a test case for predicting lifestyles and emergence of pathogens.</title>
        <authorList>
            <person name="Haridas S."/>
            <person name="Albert R."/>
            <person name="Binder M."/>
            <person name="Bloem J."/>
            <person name="Labutti K."/>
            <person name="Salamov A."/>
            <person name="Andreopoulos B."/>
            <person name="Baker S."/>
            <person name="Barry K."/>
            <person name="Bills G."/>
            <person name="Bluhm B."/>
            <person name="Cannon C."/>
            <person name="Castanera R."/>
            <person name="Culley D."/>
            <person name="Daum C."/>
            <person name="Ezra D."/>
            <person name="Gonzalez J."/>
            <person name="Henrissat B."/>
            <person name="Kuo A."/>
            <person name="Liang C."/>
            <person name="Lipzen A."/>
            <person name="Lutzoni F."/>
            <person name="Magnuson J."/>
            <person name="Mondo S."/>
            <person name="Nolan M."/>
            <person name="Ohm R."/>
            <person name="Pangilinan J."/>
            <person name="Park H.-J."/>
            <person name="Ramirez L."/>
            <person name="Alfaro M."/>
            <person name="Sun H."/>
            <person name="Tritt A."/>
            <person name="Yoshinaga Y."/>
            <person name="Zwiers L.-H."/>
            <person name="Turgeon B."/>
            <person name="Goodwin S."/>
            <person name="Spatafora J."/>
            <person name="Crous P."/>
            <person name="Grigoriev I."/>
        </authorList>
    </citation>
    <scope>NUCLEOTIDE SEQUENCE</scope>
    <source>
        <strain evidence="2">CBS 130266</strain>
    </source>
</reference>
<feature type="region of interest" description="Disordered" evidence="1">
    <location>
        <begin position="1"/>
        <end position="57"/>
    </location>
</feature>
<sequence>MDNGHAINEERVAGGKPEVEEEPDVNQNWRMDDEPMVPNPSRTNSLNSIEPDDSQSVNSFMAGPDNMQNDAPFPNMFDLDSLDDFGPTDLPPRMRHRDFGIGGPESLLGPPMIPRRRRQHSHENRSGKVEIHGQVNVCSEGRFVQVFEAGSINWSGGSSKGKIKEVLGRKRRRNRWEENMEAGKEVIDQNEKRVLELHQMLIRKEKRLDEREQLLMGQKEIEEEIPHGMFSSLWACIVQ</sequence>
<organism evidence="2 3">
    <name type="scientific">Tothia fuscella</name>
    <dbReference type="NCBI Taxonomy" id="1048955"/>
    <lineage>
        <taxon>Eukaryota</taxon>
        <taxon>Fungi</taxon>
        <taxon>Dikarya</taxon>
        <taxon>Ascomycota</taxon>
        <taxon>Pezizomycotina</taxon>
        <taxon>Dothideomycetes</taxon>
        <taxon>Pleosporomycetidae</taxon>
        <taxon>Venturiales</taxon>
        <taxon>Cylindrosympodiaceae</taxon>
        <taxon>Tothia</taxon>
    </lineage>
</organism>
<name>A0A9P4NZZ4_9PEZI</name>